<evidence type="ECO:0008006" key="5">
    <source>
        <dbReference type="Google" id="ProtNLM"/>
    </source>
</evidence>
<evidence type="ECO:0000256" key="1">
    <source>
        <dbReference type="ARBA" id="ARBA00023604"/>
    </source>
</evidence>
<dbReference type="VEuPathDB" id="FungiDB:GGTG_00751"/>
<dbReference type="eggNOG" id="ENOG502SRIH">
    <property type="taxonomic scope" value="Eukaryota"/>
</dbReference>
<keyword evidence="4" id="KW-1185">Reference proteome</keyword>
<evidence type="ECO:0000313" key="2">
    <source>
        <dbReference type="EMBL" id="EJT80757.1"/>
    </source>
</evidence>
<accession>J3NHL4</accession>
<dbReference type="AlphaFoldDB" id="J3NHL4"/>
<reference evidence="2" key="2">
    <citation type="submission" date="2010-07" db="EMBL/GenBank/DDBJ databases">
        <authorList>
            <consortium name="The Broad Institute Genome Sequencing Platform"/>
            <consortium name="Broad Institute Genome Sequencing Center for Infectious Disease"/>
            <person name="Ma L.-J."/>
            <person name="Dead R."/>
            <person name="Young S."/>
            <person name="Zeng Q."/>
            <person name="Koehrsen M."/>
            <person name="Alvarado L."/>
            <person name="Berlin A."/>
            <person name="Chapman S.B."/>
            <person name="Chen Z."/>
            <person name="Freedman E."/>
            <person name="Gellesch M."/>
            <person name="Goldberg J."/>
            <person name="Griggs A."/>
            <person name="Gujja S."/>
            <person name="Heilman E.R."/>
            <person name="Heiman D."/>
            <person name="Hepburn T."/>
            <person name="Howarth C."/>
            <person name="Jen D."/>
            <person name="Larson L."/>
            <person name="Mehta T."/>
            <person name="Neiman D."/>
            <person name="Pearson M."/>
            <person name="Roberts A."/>
            <person name="Saif S."/>
            <person name="Shea T."/>
            <person name="Shenoy N."/>
            <person name="Sisk P."/>
            <person name="Stolte C."/>
            <person name="Sykes S."/>
            <person name="Walk T."/>
            <person name="White J."/>
            <person name="Yandava C."/>
            <person name="Haas B."/>
            <person name="Nusbaum C."/>
            <person name="Birren B."/>
        </authorList>
    </citation>
    <scope>NUCLEOTIDE SEQUENCE</scope>
    <source>
        <strain evidence="2">R3-111a-1</strain>
    </source>
</reference>
<dbReference type="GO" id="GO:0016491">
    <property type="term" value="F:oxidoreductase activity"/>
    <property type="evidence" value="ECO:0007669"/>
    <property type="project" value="InterPro"/>
</dbReference>
<reference evidence="2" key="3">
    <citation type="submission" date="2010-09" db="EMBL/GenBank/DDBJ databases">
        <title>Annotation of Gaeumannomyces graminis var. tritici R3-111a-1.</title>
        <authorList>
            <consortium name="The Broad Institute Genome Sequencing Platform"/>
            <person name="Ma L.-J."/>
            <person name="Dead R."/>
            <person name="Young S.K."/>
            <person name="Zeng Q."/>
            <person name="Gargeya S."/>
            <person name="Fitzgerald M."/>
            <person name="Haas B."/>
            <person name="Abouelleil A."/>
            <person name="Alvarado L."/>
            <person name="Arachchi H.M."/>
            <person name="Berlin A."/>
            <person name="Brown A."/>
            <person name="Chapman S.B."/>
            <person name="Chen Z."/>
            <person name="Dunbar C."/>
            <person name="Freedman E."/>
            <person name="Gearin G."/>
            <person name="Gellesch M."/>
            <person name="Goldberg J."/>
            <person name="Griggs A."/>
            <person name="Gujja S."/>
            <person name="Heiman D."/>
            <person name="Howarth C."/>
            <person name="Larson L."/>
            <person name="Lui A."/>
            <person name="MacDonald P.J.P."/>
            <person name="Mehta T."/>
            <person name="Montmayeur A."/>
            <person name="Murphy C."/>
            <person name="Neiman D."/>
            <person name="Pearson M."/>
            <person name="Priest M."/>
            <person name="Roberts A."/>
            <person name="Saif S."/>
            <person name="Shea T."/>
            <person name="Shenoy N."/>
            <person name="Sisk P."/>
            <person name="Stolte C."/>
            <person name="Sykes S."/>
            <person name="Yandava C."/>
            <person name="Wortman J."/>
            <person name="Nusbaum C."/>
            <person name="Birren B."/>
        </authorList>
    </citation>
    <scope>NUCLEOTIDE SEQUENCE</scope>
    <source>
        <strain evidence="2">R3-111a-1</strain>
    </source>
</reference>
<name>J3NHL4_GAET3</name>
<proteinExistence type="inferred from homology"/>
<comment type="similarity">
    <text evidence="1">Belongs to the asaB hydroxylase/desaturase family.</text>
</comment>
<sequence length="291" mass="33548">MAQASLPRRTLELPKVESEIHFLQRSNLFGTEKPYAFRYHVDAPEVQQTNMTMSPALVTIRNIRGFEHHFSLESTGFEVIDVGETIPYESFFDGAAVELYLRGLERLLKSRLGALHVEVFRYGIRKRHPEFPVSTGSKYEYDQPTSVAHIDTTVDEMLDYVERFPLEKRELFQGRRCQWLNVWKPLRGPLHDWPLTFCDAADIEPDVDLASADLLYPDLATENYQVYHRDTYDWYYLDGQTASEAIVFLQADSKDGAIAGVPHCSFYNPAAPPDEKPRESIETRLLVCYET</sequence>
<reference evidence="3" key="5">
    <citation type="submission" date="2018-04" db="UniProtKB">
        <authorList>
            <consortium name="EnsemblFungi"/>
        </authorList>
    </citation>
    <scope>IDENTIFICATION</scope>
    <source>
        <strain evidence="3">R3-111a-1</strain>
    </source>
</reference>
<reference evidence="3" key="4">
    <citation type="journal article" date="2015" name="G3 (Bethesda)">
        <title>Genome sequences of three phytopathogenic species of the Magnaporthaceae family of fungi.</title>
        <authorList>
            <person name="Okagaki L.H."/>
            <person name="Nunes C.C."/>
            <person name="Sailsbery J."/>
            <person name="Clay B."/>
            <person name="Brown D."/>
            <person name="John T."/>
            <person name="Oh Y."/>
            <person name="Young N."/>
            <person name="Fitzgerald M."/>
            <person name="Haas B.J."/>
            <person name="Zeng Q."/>
            <person name="Young S."/>
            <person name="Adiconis X."/>
            <person name="Fan L."/>
            <person name="Levin J.Z."/>
            <person name="Mitchell T.K."/>
            <person name="Okubara P.A."/>
            <person name="Farman M.L."/>
            <person name="Kohn L.M."/>
            <person name="Birren B."/>
            <person name="Ma L.-J."/>
            <person name="Dean R.A."/>
        </authorList>
    </citation>
    <scope>NUCLEOTIDE SEQUENCE</scope>
    <source>
        <strain evidence="3">R3-111a-1</strain>
    </source>
</reference>
<gene>
    <name evidence="3" type="primary">20341209</name>
    <name evidence="2" type="ORF">GGTG_00751</name>
</gene>
<dbReference type="EnsemblFungi" id="EJT80757">
    <property type="protein sequence ID" value="EJT80757"/>
    <property type="gene ID" value="GGTG_00751"/>
</dbReference>
<organism evidence="2">
    <name type="scientific">Gaeumannomyces tritici (strain R3-111a-1)</name>
    <name type="common">Wheat and barley take-all root rot fungus</name>
    <name type="synonym">Gaeumannomyces graminis var. tritici</name>
    <dbReference type="NCBI Taxonomy" id="644352"/>
    <lineage>
        <taxon>Eukaryota</taxon>
        <taxon>Fungi</taxon>
        <taxon>Dikarya</taxon>
        <taxon>Ascomycota</taxon>
        <taxon>Pezizomycotina</taxon>
        <taxon>Sordariomycetes</taxon>
        <taxon>Sordariomycetidae</taxon>
        <taxon>Magnaporthales</taxon>
        <taxon>Magnaporthaceae</taxon>
        <taxon>Gaeumannomyces</taxon>
    </lineage>
</organism>
<dbReference type="EMBL" id="GL385395">
    <property type="protein sequence ID" value="EJT80757.1"/>
    <property type="molecule type" value="Genomic_DNA"/>
</dbReference>
<dbReference type="PANTHER" id="PTHR34598:SF3">
    <property type="entry name" value="OXIDOREDUCTASE AN1597"/>
    <property type="match status" value="1"/>
</dbReference>
<protein>
    <recommendedName>
        <fullName evidence="5">Methyltransferase</fullName>
    </recommendedName>
</protein>
<dbReference type="PANTHER" id="PTHR34598">
    <property type="entry name" value="BLL6449 PROTEIN"/>
    <property type="match status" value="1"/>
</dbReference>
<dbReference type="RefSeq" id="XP_009216766.1">
    <property type="nucleotide sequence ID" value="XM_009218502.1"/>
</dbReference>
<dbReference type="OrthoDB" id="412788at2759"/>
<dbReference type="STRING" id="644352.J3NHL4"/>
<dbReference type="NCBIfam" id="NF041278">
    <property type="entry name" value="CmcJ_NvfI_EfuI"/>
    <property type="match status" value="1"/>
</dbReference>
<evidence type="ECO:0000313" key="3">
    <source>
        <dbReference type="EnsemblFungi" id="EJT80757"/>
    </source>
</evidence>
<evidence type="ECO:0000313" key="4">
    <source>
        <dbReference type="Proteomes" id="UP000006039"/>
    </source>
</evidence>
<dbReference type="HOGENOM" id="CLU_042688_0_1_1"/>
<reference evidence="4" key="1">
    <citation type="submission" date="2010-07" db="EMBL/GenBank/DDBJ databases">
        <title>The genome sequence of Gaeumannomyces graminis var. tritici strain R3-111a-1.</title>
        <authorList>
            <consortium name="The Broad Institute Genome Sequencing Platform"/>
            <person name="Ma L.-J."/>
            <person name="Dead R."/>
            <person name="Young S."/>
            <person name="Zeng Q."/>
            <person name="Koehrsen M."/>
            <person name="Alvarado L."/>
            <person name="Berlin A."/>
            <person name="Chapman S.B."/>
            <person name="Chen Z."/>
            <person name="Freedman E."/>
            <person name="Gellesch M."/>
            <person name="Goldberg J."/>
            <person name="Griggs A."/>
            <person name="Gujja S."/>
            <person name="Heilman E.R."/>
            <person name="Heiman D."/>
            <person name="Hepburn T."/>
            <person name="Howarth C."/>
            <person name="Jen D."/>
            <person name="Larson L."/>
            <person name="Mehta T."/>
            <person name="Neiman D."/>
            <person name="Pearson M."/>
            <person name="Roberts A."/>
            <person name="Saif S."/>
            <person name="Shea T."/>
            <person name="Shenoy N."/>
            <person name="Sisk P."/>
            <person name="Stolte C."/>
            <person name="Sykes S."/>
            <person name="Walk T."/>
            <person name="White J."/>
            <person name="Yandava C."/>
            <person name="Haas B."/>
            <person name="Nusbaum C."/>
            <person name="Birren B."/>
        </authorList>
    </citation>
    <scope>NUCLEOTIDE SEQUENCE [LARGE SCALE GENOMIC DNA]</scope>
    <source>
        <strain evidence="4">R3-111a-1</strain>
    </source>
</reference>
<dbReference type="InterPro" id="IPR044053">
    <property type="entry name" value="AsaB-like"/>
</dbReference>
<dbReference type="Proteomes" id="UP000006039">
    <property type="component" value="Unassembled WGS sequence"/>
</dbReference>
<dbReference type="GeneID" id="20341209"/>